<dbReference type="InterPro" id="IPR015422">
    <property type="entry name" value="PyrdxlP-dep_Trfase_small"/>
</dbReference>
<dbReference type="Proteomes" id="UP000594468">
    <property type="component" value="Chromosome"/>
</dbReference>
<feature type="domain" description="Aminotransferase class I/classII large" evidence="7">
    <location>
        <begin position="29"/>
        <end position="378"/>
    </location>
</feature>
<dbReference type="RefSeq" id="WP_195170400.1">
    <property type="nucleotide sequence ID" value="NZ_CP062983.1"/>
</dbReference>
<evidence type="ECO:0000256" key="2">
    <source>
        <dbReference type="ARBA" id="ARBA00007441"/>
    </source>
</evidence>
<evidence type="ECO:0000313" key="9">
    <source>
        <dbReference type="Proteomes" id="UP000594468"/>
    </source>
</evidence>
<comment type="similarity">
    <text evidence="2 6">Belongs to the class-I pyridoxal-phosphate-dependent aminotransferase family.</text>
</comment>
<dbReference type="SUPFAM" id="SSF53383">
    <property type="entry name" value="PLP-dependent transferases"/>
    <property type="match status" value="1"/>
</dbReference>
<dbReference type="AlphaFoldDB" id="A0A7S8E8H8"/>
<dbReference type="PANTHER" id="PTHR46383:SF3">
    <property type="entry name" value="ASPARTATE AMINOTRANSFERASE-RELATED"/>
    <property type="match status" value="1"/>
</dbReference>
<organism evidence="8 9">
    <name type="scientific">Phototrophicus methaneseepsis</name>
    <dbReference type="NCBI Taxonomy" id="2710758"/>
    <lineage>
        <taxon>Bacteria</taxon>
        <taxon>Bacillati</taxon>
        <taxon>Chloroflexota</taxon>
        <taxon>Candidatus Thermofontia</taxon>
        <taxon>Phototrophicales</taxon>
        <taxon>Phototrophicaceae</taxon>
        <taxon>Phototrophicus</taxon>
    </lineage>
</organism>
<keyword evidence="5" id="KW-0663">Pyridoxal phosphate</keyword>
<keyword evidence="9" id="KW-1185">Reference proteome</keyword>
<evidence type="ECO:0000259" key="7">
    <source>
        <dbReference type="Pfam" id="PF00155"/>
    </source>
</evidence>
<dbReference type="Gene3D" id="3.90.1150.10">
    <property type="entry name" value="Aspartate Aminotransferase, domain 1"/>
    <property type="match status" value="1"/>
</dbReference>
<dbReference type="GO" id="GO:0008483">
    <property type="term" value="F:transaminase activity"/>
    <property type="evidence" value="ECO:0007669"/>
    <property type="project" value="UniProtKB-KW"/>
</dbReference>
<comment type="cofactor">
    <cofactor evidence="1 6">
        <name>pyridoxal 5'-phosphate</name>
        <dbReference type="ChEBI" id="CHEBI:597326"/>
    </cofactor>
</comment>
<evidence type="ECO:0000256" key="3">
    <source>
        <dbReference type="ARBA" id="ARBA00022576"/>
    </source>
</evidence>
<evidence type="ECO:0000313" key="8">
    <source>
        <dbReference type="EMBL" id="QPC82331.1"/>
    </source>
</evidence>
<name>A0A7S8E8H8_9CHLR</name>
<dbReference type="GO" id="GO:0030170">
    <property type="term" value="F:pyridoxal phosphate binding"/>
    <property type="evidence" value="ECO:0007669"/>
    <property type="project" value="InterPro"/>
</dbReference>
<gene>
    <name evidence="8" type="ORF">G4Y79_22030</name>
</gene>
<reference evidence="8 9" key="1">
    <citation type="submission" date="2020-02" db="EMBL/GenBank/DDBJ databases">
        <authorList>
            <person name="Zheng R.K."/>
            <person name="Sun C.M."/>
        </authorList>
    </citation>
    <scope>NUCLEOTIDE SEQUENCE [LARGE SCALE GENOMIC DNA]</scope>
    <source>
        <strain evidence="9">rifampicinis</strain>
    </source>
</reference>
<dbReference type="InterPro" id="IPR015421">
    <property type="entry name" value="PyrdxlP-dep_Trfase_major"/>
</dbReference>
<dbReference type="Gene3D" id="3.40.640.10">
    <property type="entry name" value="Type I PLP-dependent aspartate aminotransferase-like (Major domain)"/>
    <property type="match status" value="1"/>
</dbReference>
<protein>
    <recommendedName>
        <fullName evidence="6">Aminotransferase</fullName>
        <ecNumber evidence="6">2.6.1.-</ecNumber>
    </recommendedName>
</protein>
<dbReference type="InterPro" id="IPR004838">
    <property type="entry name" value="NHTrfase_class1_PyrdxlP-BS"/>
</dbReference>
<dbReference type="InterPro" id="IPR004839">
    <property type="entry name" value="Aminotransferase_I/II_large"/>
</dbReference>
<keyword evidence="4 6" id="KW-0808">Transferase</keyword>
<keyword evidence="3 6" id="KW-0032">Aminotransferase</keyword>
<dbReference type="FunFam" id="3.40.640.10:FF:000033">
    <property type="entry name" value="Aspartate aminotransferase"/>
    <property type="match status" value="1"/>
</dbReference>
<dbReference type="PANTHER" id="PTHR46383">
    <property type="entry name" value="ASPARTATE AMINOTRANSFERASE"/>
    <property type="match status" value="1"/>
</dbReference>
<evidence type="ECO:0000256" key="6">
    <source>
        <dbReference type="RuleBase" id="RU000481"/>
    </source>
</evidence>
<dbReference type="GO" id="GO:0006520">
    <property type="term" value="P:amino acid metabolic process"/>
    <property type="evidence" value="ECO:0007669"/>
    <property type="project" value="InterPro"/>
</dbReference>
<dbReference type="PROSITE" id="PS00105">
    <property type="entry name" value="AA_TRANSFER_CLASS_1"/>
    <property type="match status" value="1"/>
</dbReference>
<evidence type="ECO:0000256" key="1">
    <source>
        <dbReference type="ARBA" id="ARBA00001933"/>
    </source>
</evidence>
<dbReference type="Pfam" id="PF00155">
    <property type="entry name" value="Aminotran_1_2"/>
    <property type="match status" value="1"/>
</dbReference>
<dbReference type="EC" id="2.6.1.-" evidence="6"/>
<dbReference type="InterPro" id="IPR050596">
    <property type="entry name" value="AspAT/PAT-like"/>
</dbReference>
<evidence type="ECO:0000256" key="4">
    <source>
        <dbReference type="ARBA" id="ARBA00022679"/>
    </source>
</evidence>
<dbReference type="InterPro" id="IPR015424">
    <property type="entry name" value="PyrdxlP-dep_Trfase"/>
</dbReference>
<sequence>MRNFVASTVTTMRASGIRKYFDIANQMEDVVTLGIGQPDFPTPQHITQAGIDSLQAGDTGYTANAGTLALRRAISAHIERLYGASYDPVNQVLVTVGVSEALFLLMKAILEPGDEVLIVEPCFVANEAAVHMAGGVAVSVGTSPEHDFQVTGAELEAKITPRTKAIFISYPNNPTGAILTREHMLQVAQVAEKYDLLVISDEIYERLVYGVEHINFATLPNMMERTVTLSGMSKSYAMTGWRIGYATGPTPIIGAMSKLHQYLIMSAPTTGQVAAIQALQHGEDDVEAMRQEYDRRRRVLVDGFNSLGLTCFEPRGAFYTFPSIASTGMSDDEFCERLLLEERLAVIPGSAFGQSGSGFVRASYASSMENIERALERLTHFMQNHGLLAQAAMQAII</sequence>
<accession>A0A7S8E8H8</accession>
<evidence type="ECO:0000256" key="5">
    <source>
        <dbReference type="ARBA" id="ARBA00022898"/>
    </source>
</evidence>
<dbReference type="CDD" id="cd00609">
    <property type="entry name" value="AAT_like"/>
    <property type="match status" value="1"/>
</dbReference>
<proteinExistence type="inferred from homology"/>
<dbReference type="KEGG" id="pmet:G4Y79_22030"/>
<dbReference type="EMBL" id="CP062983">
    <property type="protein sequence ID" value="QPC82331.1"/>
    <property type="molecule type" value="Genomic_DNA"/>
</dbReference>